<evidence type="ECO:0000256" key="4">
    <source>
        <dbReference type="ARBA" id="ARBA00022692"/>
    </source>
</evidence>
<dbReference type="Proteomes" id="UP001159427">
    <property type="component" value="Unassembled WGS sequence"/>
</dbReference>
<comment type="subcellular location">
    <subcellularLocation>
        <location evidence="1">Membrane</location>
        <topology evidence="1">Multi-pass membrane protein</topology>
    </subcellularLocation>
</comment>
<feature type="domain" description="ABC transporter" evidence="7">
    <location>
        <begin position="40"/>
        <end position="288"/>
    </location>
</feature>
<evidence type="ECO:0000313" key="9">
    <source>
        <dbReference type="Proteomes" id="UP001159427"/>
    </source>
</evidence>
<evidence type="ECO:0000313" key="8">
    <source>
        <dbReference type="EMBL" id="CAH3184046.1"/>
    </source>
</evidence>
<dbReference type="InterPro" id="IPR043926">
    <property type="entry name" value="ABCG_dom"/>
</dbReference>
<dbReference type="Gene3D" id="3.40.50.300">
    <property type="entry name" value="P-loop containing nucleotide triphosphate hydrolases"/>
    <property type="match status" value="1"/>
</dbReference>
<dbReference type="InterPro" id="IPR003439">
    <property type="entry name" value="ABC_transporter-like_ATP-bd"/>
</dbReference>
<gene>
    <name evidence="8" type="ORF">PEVE_00015207</name>
</gene>
<keyword evidence="6" id="KW-0472">Membrane</keyword>
<feature type="non-terminal residue" evidence="8">
    <location>
        <position position="386"/>
    </location>
</feature>
<keyword evidence="5" id="KW-1133">Transmembrane helix</keyword>
<organism evidence="8 9">
    <name type="scientific">Porites evermanni</name>
    <dbReference type="NCBI Taxonomy" id="104178"/>
    <lineage>
        <taxon>Eukaryota</taxon>
        <taxon>Metazoa</taxon>
        <taxon>Cnidaria</taxon>
        <taxon>Anthozoa</taxon>
        <taxon>Hexacorallia</taxon>
        <taxon>Scleractinia</taxon>
        <taxon>Fungiina</taxon>
        <taxon>Poritidae</taxon>
        <taxon>Porites</taxon>
    </lineage>
</organism>
<dbReference type="PROSITE" id="PS50893">
    <property type="entry name" value="ABC_TRANSPORTER_2"/>
    <property type="match status" value="1"/>
</dbReference>
<sequence length="386" mass="43323">AFNAKYTDPGTDVIANVTSVEDLREKVTLSWKNINVFVPQPRPSVWKRLYCGDKDDEPKIKQILFDGKQLCNYLKNNKGSGYGAGKSTLMNVLAHRNIAQIEVRGTVAVNGHPAGLNINTMSAYIQQEDLFIGSLTVREHLTFQAALRMDKHTPKGRRQDRVEEVIHELGLKKCADTVIGIPGRVSGISGGEKKRLAFASEVLTNPPLLFSDEPTSGLDSYMAQNLIASLKRLAASGRTIICTIHQPSSEVYAMFDSILLLAEGRTAYMGPTAEAIPYFERLGYPCPMNFNPADYFVNTLAIVPGEEEESKTRVKEICDVFSEHEAVKAKQENSCKIQEKSKCAFFRYKVSWCRQLMAVLWRSWTTNKRDSLIFRIKIFRAIVSMQ</sequence>
<protein>
    <recommendedName>
        <fullName evidence="7">ABC transporter domain-containing protein</fullName>
    </recommendedName>
</protein>
<keyword evidence="3" id="KW-0813">Transport</keyword>
<dbReference type="PANTHER" id="PTHR48041:SF139">
    <property type="entry name" value="PROTEIN SCARLET"/>
    <property type="match status" value="1"/>
</dbReference>
<keyword evidence="9" id="KW-1185">Reference proteome</keyword>
<dbReference type="SUPFAM" id="SSF52540">
    <property type="entry name" value="P-loop containing nucleoside triphosphate hydrolases"/>
    <property type="match status" value="1"/>
</dbReference>
<evidence type="ECO:0000256" key="3">
    <source>
        <dbReference type="ARBA" id="ARBA00022448"/>
    </source>
</evidence>
<evidence type="ECO:0000256" key="5">
    <source>
        <dbReference type="ARBA" id="ARBA00022989"/>
    </source>
</evidence>
<reference evidence="8 9" key="1">
    <citation type="submission" date="2022-05" db="EMBL/GenBank/DDBJ databases">
        <authorList>
            <consortium name="Genoscope - CEA"/>
            <person name="William W."/>
        </authorList>
    </citation>
    <scope>NUCLEOTIDE SEQUENCE [LARGE SCALE GENOMIC DNA]</scope>
</reference>
<dbReference type="InterPro" id="IPR017871">
    <property type="entry name" value="ABC_transporter-like_CS"/>
</dbReference>
<accession>A0ABN8RZT3</accession>
<keyword evidence="4" id="KW-0812">Transmembrane</keyword>
<dbReference type="PROSITE" id="PS00211">
    <property type="entry name" value="ABC_TRANSPORTER_1"/>
    <property type="match status" value="1"/>
</dbReference>
<dbReference type="PANTHER" id="PTHR48041">
    <property type="entry name" value="ABC TRANSPORTER G FAMILY MEMBER 28"/>
    <property type="match status" value="1"/>
</dbReference>
<proteinExistence type="inferred from homology"/>
<feature type="non-terminal residue" evidence="8">
    <location>
        <position position="1"/>
    </location>
</feature>
<comment type="caution">
    <text evidence="8">The sequence shown here is derived from an EMBL/GenBank/DDBJ whole genome shotgun (WGS) entry which is preliminary data.</text>
</comment>
<dbReference type="Pfam" id="PF19055">
    <property type="entry name" value="ABC2_membrane_7"/>
    <property type="match status" value="1"/>
</dbReference>
<evidence type="ECO:0000256" key="2">
    <source>
        <dbReference type="ARBA" id="ARBA00005814"/>
    </source>
</evidence>
<dbReference type="EMBL" id="CALNXI010002168">
    <property type="protein sequence ID" value="CAH3184046.1"/>
    <property type="molecule type" value="Genomic_DNA"/>
</dbReference>
<name>A0ABN8RZT3_9CNID</name>
<evidence type="ECO:0000256" key="6">
    <source>
        <dbReference type="ARBA" id="ARBA00023136"/>
    </source>
</evidence>
<dbReference type="InterPro" id="IPR050352">
    <property type="entry name" value="ABCG_transporters"/>
</dbReference>
<evidence type="ECO:0000256" key="1">
    <source>
        <dbReference type="ARBA" id="ARBA00004141"/>
    </source>
</evidence>
<dbReference type="InterPro" id="IPR027417">
    <property type="entry name" value="P-loop_NTPase"/>
</dbReference>
<evidence type="ECO:0000259" key="7">
    <source>
        <dbReference type="PROSITE" id="PS50893"/>
    </source>
</evidence>
<comment type="similarity">
    <text evidence="2">Belongs to the ABC transporter superfamily. ABCG family. Eye pigment precursor importer (TC 3.A.1.204) subfamily.</text>
</comment>
<dbReference type="Pfam" id="PF00005">
    <property type="entry name" value="ABC_tran"/>
    <property type="match status" value="1"/>
</dbReference>